<protein>
    <recommendedName>
        <fullName evidence="4">HMG box domain-containing protein</fullName>
    </recommendedName>
</protein>
<evidence type="ECO:0000259" key="4">
    <source>
        <dbReference type="PROSITE" id="PS50118"/>
    </source>
</evidence>
<evidence type="ECO:0000256" key="3">
    <source>
        <dbReference type="SAM" id="MobiDB-lite"/>
    </source>
</evidence>
<dbReference type="PROSITE" id="PS50118">
    <property type="entry name" value="HMG_BOX_2"/>
    <property type="match status" value="1"/>
</dbReference>
<dbReference type="PANTHER" id="PTHR46912">
    <property type="entry name" value="HIGH MOBILITY GROUP B PROTEIN 13"/>
    <property type="match status" value="1"/>
</dbReference>
<name>A0A6N2KP11_SALVM</name>
<evidence type="ECO:0000256" key="1">
    <source>
        <dbReference type="PROSITE-ProRule" id="PRU00267"/>
    </source>
</evidence>
<dbReference type="InterPro" id="IPR044601">
    <property type="entry name" value="HMGB6/HMGB13"/>
</dbReference>
<evidence type="ECO:0000313" key="5">
    <source>
        <dbReference type="EMBL" id="VFU30359.1"/>
    </source>
</evidence>
<keyword evidence="1" id="KW-0539">Nucleus</keyword>
<dbReference type="GO" id="GO:0005634">
    <property type="term" value="C:nucleus"/>
    <property type="evidence" value="ECO:0007669"/>
    <property type="project" value="UniProtKB-UniRule"/>
</dbReference>
<gene>
    <name evidence="5" type="ORF">SVIM_LOCUS117159</name>
</gene>
<dbReference type="Pfam" id="PF14223">
    <property type="entry name" value="Retrotran_gag_2"/>
    <property type="match status" value="1"/>
</dbReference>
<dbReference type="SUPFAM" id="SSF47095">
    <property type="entry name" value="HMG-box"/>
    <property type="match status" value="1"/>
</dbReference>
<dbReference type="EMBL" id="CAADRP010000609">
    <property type="protein sequence ID" value="VFU30359.1"/>
    <property type="molecule type" value="Genomic_DNA"/>
</dbReference>
<feature type="region of interest" description="Disordered" evidence="3">
    <location>
        <begin position="1"/>
        <end position="43"/>
    </location>
</feature>
<sequence>MGCVEFGMESNSVMTAESKTEGDEGESENASGSKGKTVESEEATVSKEARIKNAKALSIIQGALTDELFPRIRNEKTAQGAWNVLKREYRGDKKVRAVKLQAVRGEFEYMRMGENESLDHYLTKFFDTVNNLKALGEELPENRIVQKLLMSLSRRYRSIVSIIEETRDLDVLRAEEVIAFVNVFDRREDLHDERESSTELKRHSAALRLSKGKFNPSGRDKFKVTQSGTKGEICNLFGHNTNDCNDYKQLANCAKEEEEVFIANLFYACHAASIKNKDETNEDHAKQQIEVMHDGVVEEQTFEGTSNLRTELNKEVAASSFEKDFQEMQEMLQQLKLEKEKTEVLLKEKDEMLKAKDGEIEMKGKEQEKMKTELKKLQKLKEFKPTMTLPFIQVLNEKEQDKKRKKGGNEIKRPCPPYSLWYKDQWNEVKKENPDAEFKDISHILGAKWKTITAEEKKPYEEKYQVEKEAYLKLMTKDKRETEAMKLFDEESQQSQWLEIQIEVETW</sequence>
<dbReference type="CDD" id="cd22006">
    <property type="entry name" value="HMG-box_AtHMGB6-like_rpt1"/>
    <property type="match status" value="1"/>
</dbReference>
<feature type="coiled-coil region" evidence="2">
    <location>
        <begin position="318"/>
        <end position="380"/>
    </location>
</feature>
<keyword evidence="2" id="KW-0175">Coiled coil</keyword>
<dbReference type="Pfam" id="PF00505">
    <property type="entry name" value="HMG_box"/>
    <property type="match status" value="1"/>
</dbReference>
<dbReference type="GO" id="GO:0003677">
    <property type="term" value="F:DNA binding"/>
    <property type="evidence" value="ECO:0007669"/>
    <property type="project" value="UniProtKB-UniRule"/>
</dbReference>
<dbReference type="InterPro" id="IPR009071">
    <property type="entry name" value="HMG_box_dom"/>
</dbReference>
<organism evidence="5">
    <name type="scientific">Salix viminalis</name>
    <name type="common">Common osier</name>
    <name type="synonym">Basket willow</name>
    <dbReference type="NCBI Taxonomy" id="40686"/>
    <lineage>
        <taxon>Eukaryota</taxon>
        <taxon>Viridiplantae</taxon>
        <taxon>Streptophyta</taxon>
        <taxon>Embryophyta</taxon>
        <taxon>Tracheophyta</taxon>
        <taxon>Spermatophyta</taxon>
        <taxon>Magnoliopsida</taxon>
        <taxon>eudicotyledons</taxon>
        <taxon>Gunneridae</taxon>
        <taxon>Pentapetalae</taxon>
        <taxon>rosids</taxon>
        <taxon>fabids</taxon>
        <taxon>Malpighiales</taxon>
        <taxon>Salicaceae</taxon>
        <taxon>Saliceae</taxon>
        <taxon>Salix</taxon>
    </lineage>
</organism>
<accession>A0A6N2KP11</accession>
<feature type="DNA-binding region" description="HMG box" evidence="1">
    <location>
        <begin position="411"/>
        <end position="479"/>
    </location>
</feature>
<dbReference type="AlphaFoldDB" id="A0A6N2KP11"/>
<dbReference type="PANTHER" id="PTHR46912:SF1">
    <property type="entry name" value="HIGH MOBILITY GROUP B PROTEIN 13"/>
    <property type="match status" value="1"/>
</dbReference>
<proteinExistence type="predicted"/>
<keyword evidence="1" id="KW-0238">DNA-binding</keyword>
<dbReference type="Gene3D" id="1.10.30.10">
    <property type="entry name" value="High mobility group box domain"/>
    <property type="match status" value="1"/>
</dbReference>
<dbReference type="SMART" id="SM00398">
    <property type="entry name" value="HMG"/>
    <property type="match status" value="1"/>
</dbReference>
<feature type="domain" description="HMG box" evidence="4">
    <location>
        <begin position="411"/>
        <end position="479"/>
    </location>
</feature>
<evidence type="ECO:0000256" key="2">
    <source>
        <dbReference type="SAM" id="Coils"/>
    </source>
</evidence>
<reference evidence="5" key="1">
    <citation type="submission" date="2019-03" db="EMBL/GenBank/DDBJ databases">
        <authorList>
            <person name="Mank J."/>
            <person name="Almeida P."/>
        </authorList>
    </citation>
    <scope>NUCLEOTIDE SEQUENCE</scope>
    <source>
        <strain evidence="5">78183</strain>
    </source>
</reference>
<dbReference type="InterPro" id="IPR036910">
    <property type="entry name" value="HMG_box_dom_sf"/>
</dbReference>